<comment type="caution">
    <text evidence="2">The sequence shown here is derived from an EMBL/GenBank/DDBJ whole genome shotgun (WGS) entry which is preliminary data.</text>
</comment>
<keyword evidence="1" id="KW-0812">Transmembrane</keyword>
<reference evidence="2 3" key="1">
    <citation type="submission" date="2018-08" db="EMBL/GenBank/DDBJ databases">
        <title>Lysobacter sp. zong2l5, whole genome shotgun sequence.</title>
        <authorList>
            <person name="Zhang X."/>
            <person name="Feng G."/>
            <person name="Zhu H."/>
        </authorList>
    </citation>
    <scope>NUCLEOTIDE SEQUENCE [LARGE SCALE GENOMIC DNA]</scope>
    <source>
        <strain evidence="3">zong2l5</strain>
    </source>
</reference>
<feature type="transmembrane region" description="Helical" evidence="1">
    <location>
        <begin position="162"/>
        <end position="185"/>
    </location>
</feature>
<sequence>MRVLVAGIIGAVVMFIWGAVAHMALPIGEMGIKVPAQAQQDTVLEAVKASTSGEGIYMYPSMDMAQWNDEAARNAFIAGNKDKAYAFVVYQPGGNPAIQSMGPNLIKQFVSCLLAAWLLAWVASLGPWSFGRRVAIAGAFALFLWFSLAVPHWNWYLFPMQFTLGVLLEQLIGWLLAGAAIAWWLGRRSKSAA</sequence>
<dbReference type="EMBL" id="QTSU01000001">
    <property type="protein sequence ID" value="RDZ28584.1"/>
    <property type="molecule type" value="Genomic_DNA"/>
</dbReference>
<gene>
    <name evidence="2" type="ORF">DX914_05520</name>
</gene>
<dbReference type="Proteomes" id="UP000264492">
    <property type="component" value="Unassembled WGS sequence"/>
</dbReference>
<feature type="transmembrane region" description="Helical" evidence="1">
    <location>
        <begin position="134"/>
        <end position="156"/>
    </location>
</feature>
<evidence type="ECO:0000313" key="3">
    <source>
        <dbReference type="Proteomes" id="UP000264492"/>
    </source>
</evidence>
<organism evidence="2 3">
    <name type="scientific">Lysobacter silvisoli</name>
    <dbReference type="NCBI Taxonomy" id="2293254"/>
    <lineage>
        <taxon>Bacteria</taxon>
        <taxon>Pseudomonadati</taxon>
        <taxon>Pseudomonadota</taxon>
        <taxon>Gammaproteobacteria</taxon>
        <taxon>Lysobacterales</taxon>
        <taxon>Lysobacteraceae</taxon>
        <taxon>Lysobacter</taxon>
    </lineage>
</organism>
<dbReference type="RefSeq" id="WP_115858024.1">
    <property type="nucleotide sequence ID" value="NZ_QTSU01000001.1"/>
</dbReference>
<accession>A0A371K3Y9</accession>
<evidence type="ECO:0000313" key="2">
    <source>
        <dbReference type="EMBL" id="RDZ28584.1"/>
    </source>
</evidence>
<feature type="transmembrane region" description="Helical" evidence="1">
    <location>
        <begin position="105"/>
        <end position="122"/>
    </location>
</feature>
<dbReference type="AlphaFoldDB" id="A0A371K3Y9"/>
<keyword evidence="1" id="KW-1133">Transmembrane helix</keyword>
<keyword evidence="1" id="KW-0472">Membrane</keyword>
<proteinExistence type="predicted"/>
<protein>
    <submittedName>
        <fullName evidence="2">Uncharacterized protein</fullName>
    </submittedName>
</protein>
<keyword evidence="3" id="KW-1185">Reference proteome</keyword>
<name>A0A371K3Y9_9GAMM</name>
<dbReference type="OrthoDB" id="5948702at2"/>
<evidence type="ECO:0000256" key="1">
    <source>
        <dbReference type="SAM" id="Phobius"/>
    </source>
</evidence>